<dbReference type="GO" id="GO:0000150">
    <property type="term" value="F:DNA strand exchange activity"/>
    <property type="evidence" value="ECO:0007669"/>
    <property type="project" value="InterPro"/>
</dbReference>
<dbReference type="SMART" id="SM00857">
    <property type="entry name" value="Resolvase"/>
    <property type="match status" value="1"/>
</dbReference>
<dbReference type="InterPro" id="IPR006119">
    <property type="entry name" value="Resolv_N"/>
</dbReference>
<gene>
    <name evidence="2" type="ORF">EJQ19_30790</name>
</gene>
<dbReference type="Gene3D" id="3.40.50.1390">
    <property type="entry name" value="Resolvase, N-terminal catalytic domain"/>
    <property type="match status" value="1"/>
</dbReference>
<dbReference type="AlphaFoldDB" id="A0A430J487"/>
<keyword evidence="3" id="KW-1185">Reference proteome</keyword>
<dbReference type="InterPro" id="IPR036162">
    <property type="entry name" value="Resolvase-like_N_sf"/>
</dbReference>
<reference evidence="2 3" key="1">
    <citation type="submission" date="2018-12" db="EMBL/GenBank/DDBJ databases">
        <title>Bacillus ochoae sp. nov., Paenibacillus whitsoniae sp. nov., Paenibacillus spiritus sp. nov. Isolated from the Mars Exploration Rover during spacecraft assembly.</title>
        <authorList>
            <person name="Seuylemezian A."/>
            <person name="Vaishampayan P."/>
        </authorList>
    </citation>
    <scope>NUCLEOTIDE SEQUENCE [LARGE SCALE GENOMIC DNA]</scope>
    <source>
        <strain evidence="2 3">MER 54</strain>
    </source>
</reference>
<proteinExistence type="predicted"/>
<dbReference type="SUPFAM" id="SSF53041">
    <property type="entry name" value="Resolvase-like"/>
    <property type="match status" value="1"/>
</dbReference>
<comment type="caution">
    <text evidence="2">The sequence shown here is derived from an EMBL/GenBank/DDBJ whole genome shotgun (WGS) entry which is preliminary data.</text>
</comment>
<organism evidence="2 3">
    <name type="scientific">Paenibacillus whitsoniae</name>
    <dbReference type="NCBI Taxonomy" id="2496558"/>
    <lineage>
        <taxon>Bacteria</taxon>
        <taxon>Bacillati</taxon>
        <taxon>Bacillota</taxon>
        <taxon>Bacilli</taxon>
        <taxon>Bacillales</taxon>
        <taxon>Paenibacillaceae</taxon>
        <taxon>Paenibacillus</taxon>
    </lineage>
</organism>
<sequence length="188" mass="20400">MKTGRTFNMDNLKGKVALYIRTVTADSSQAEKHLNVLLAECAQTGRGKAQVYMDLGHSGNSTERPALRRLLKESAAGDFSQVMVFNLSSISRDTVELLATIQYLTQKGIGVISVSEQLDSTTPMGKFVLSMFENILSLTGDGTTLDGTSKSIDATTPKGKLAVSLLEAFQQIEGDVIAWNERGGLWHE</sequence>
<dbReference type="Proteomes" id="UP000276128">
    <property type="component" value="Unassembled WGS sequence"/>
</dbReference>
<dbReference type="CDD" id="cd03768">
    <property type="entry name" value="SR_ResInv"/>
    <property type="match status" value="1"/>
</dbReference>
<dbReference type="PANTHER" id="PTHR30461:SF23">
    <property type="entry name" value="DNA RECOMBINASE-RELATED"/>
    <property type="match status" value="1"/>
</dbReference>
<dbReference type="InterPro" id="IPR050639">
    <property type="entry name" value="SSR_resolvase"/>
</dbReference>
<name>A0A430J487_9BACL</name>
<dbReference type="OrthoDB" id="9811097at2"/>
<dbReference type="GO" id="GO:0003677">
    <property type="term" value="F:DNA binding"/>
    <property type="evidence" value="ECO:0007669"/>
    <property type="project" value="InterPro"/>
</dbReference>
<dbReference type="EMBL" id="RXHU01000134">
    <property type="protein sequence ID" value="RTE01749.1"/>
    <property type="molecule type" value="Genomic_DNA"/>
</dbReference>
<dbReference type="PROSITE" id="PS51736">
    <property type="entry name" value="RECOMBINASES_3"/>
    <property type="match status" value="1"/>
</dbReference>
<feature type="domain" description="Resolvase/invertase-type recombinase catalytic" evidence="1">
    <location>
        <begin position="15"/>
        <end position="159"/>
    </location>
</feature>
<dbReference type="Pfam" id="PF00239">
    <property type="entry name" value="Resolvase"/>
    <property type="match status" value="1"/>
</dbReference>
<protein>
    <submittedName>
        <fullName evidence="2">Recombinase family protein</fullName>
    </submittedName>
</protein>
<evidence type="ECO:0000313" key="2">
    <source>
        <dbReference type="EMBL" id="RTE01749.1"/>
    </source>
</evidence>
<accession>A0A430J487</accession>
<evidence type="ECO:0000313" key="3">
    <source>
        <dbReference type="Proteomes" id="UP000276128"/>
    </source>
</evidence>
<evidence type="ECO:0000259" key="1">
    <source>
        <dbReference type="PROSITE" id="PS51736"/>
    </source>
</evidence>
<dbReference type="PANTHER" id="PTHR30461">
    <property type="entry name" value="DNA-INVERTASE FROM LAMBDOID PROPHAGE"/>
    <property type="match status" value="1"/>
</dbReference>